<dbReference type="InterPro" id="IPR003593">
    <property type="entry name" value="AAA+_ATPase"/>
</dbReference>
<dbReference type="GO" id="GO:0140359">
    <property type="term" value="F:ABC-type transporter activity"/>
    <property type="evidence" value="ECO:0007669"/>
    <property type="project" value="InterPro"/>
</dbReference>
<sequence length="372" mass="41878">MAKVEFKNIKKSFGNVEVVKEFDFTVNDGEFVVFLGPSGCGKSTTLRMLAGLEDITSGDIYVGDKHMNKVDAKDRDLAMVFQSYALYPHMTVYENIAFALKLKGMPKAEIDAEVRKAAKMLELDPLLDRKPKELSGGQRQRVAMGRAMVRTPKVFLFDEPLSNLDAKLRGVMREEIKHLHRELKTTTIYVTHDQIEAMTLADRIVILKDGYVAQVGTPTEVFQRPANKFVAQFIGNPSMNMLEAKLIDKEGEYFVELGDVHIPLPERFKAHASKNLALHFGVRPTDIHLRKEQVDHDRVLPFPVKIKDKELLGASILLKTEIGHQPLMVETQAAEVDVDSLTMYLDLDAFHLFDALSENSLASTKSSSKIEF</sequence>
<dbReference type="SUPFAM" id="SSF50331">
    <property type="entry name" value="MOP-like"/>
    <property type="match status" value="1"/>
</dbReference>
<dbReference type="Proteomes" id="UP000093173">
    <property type="component" value="Unassembled WGS sequence"/>
</dbReference>
<evidence type="ECO:0000256" key="2">
    <source>
        <dbReference type="ARBA" id="ARBA00022741"/>
    </source>
</evidence>
<keyword evidence="6" id="KW-1185">Reference proteome</keyword>
<dbReference type="PANTHER" id="PTHR43875">
    <property type="entry name" value="MALTODEXTRIN IMPORT ATP-BINDING PROTEIN MSMX"/>
    <property type="match status" value="1"/>
</dbReference>
<comment type="caution">
    <text evidence="5">The sequence shown here is derived from an EMBL/GenBank/DDBJ whole genome shotgun (WGS) entry which is preliminary data.</text>
</comment>
<dbReference type="EMBL" id="MAJZ01000272">
    <property type="protein sequence ID" value="OCH78335.1"/>
    <property type="molecule type" value="Genomic_DNA"/>
</dbReference>
<dbReference type="InterPro" id="IPR017871">
    <property type="entry name" value="ABC_transporter-like_CS"/>
</dbReference>
<gene>
    <name evidence="5" type="ORF">A6E14_00805</name>
</gene>
<dbReference type="RefSeq" id="WP_017037574.1">
    <property type="nucleotide sequence ID" value="NZ_JBNGCH010000272.1"/>
</dbReference>
<dbReference type="Gene3D" id="2.40.50.140">
    <property type="entry name" value="Nucleic acid-binding proteins"/>
    <property type="match status" value="1"/>
</dbReference>
<dbReference type="AlphaFoldDB" id="A0A1B9R2E5"/>
<dbReference type="InterPro" id="IPR027417">
    <property type="entry name" value="P-loop_NTPase"/>
</dbReference>
<dbReference type="NCBIfam" id="NF008653">
    <property type="entry name" value="PRK11650.1"/>
    <property type="match status" value="1"/>
</dbReference>
<dbReference type="Gene3D" id="2.40.50.100">
    <property type="match status" value="1"/>
</dbReference>
<keyword evidence="2" id="KW-0547">Nucleotide-binding</keyword>
<dbReference type="InterPro" id="IPR015855">
    <property type="entry name" value="ABC_transpr_MalK-like"/>
</dbReference>
<dbReference type="PANTHER" id="PTHR43875:SF1">
    <property type="entry name" value="OSMOPROTECTIVE COMPOUNDS UPTAKE ATP-BINDING PROTEIN GGTA"/>
    <property type="match status" value="1"/>
</dbReference>
<proteinExistence type="predicted"/>
<name>A0A1B9R2E5_9VIBR</name>
<dbReference type="InterPro" id="IPR012340">
    <property type="entry name" value="NA-bd_OB-fold"/>
</dbReference>
<evidence type="ECO:0000256" key="3">
    <source>
        <dbReference type="ARBA" id="ARBA00022840"/>
    </source>
</evidence>
<dbReference type="InterPro" id="IPR040582">
    <property type="entry name" value="OB_MalK-like"/>
</dbReference>
<evidence type="ECO:0000259" key="4">
    <source>
        <dbReference type="PROSITE" id="PS50893"/>
    </source>
</evidence>
<dbReference type="GO" id="GO:0005524">
    <property type="term" value="F:ATP binding"/>
    <property type="evidence" value="ECO:0007669"/>
    <property type="project" value="UniProtKB-KW"/>
</dbReference>
<dbReference type="InterPro" id="IPR008995">
    <property type="entry name" value="Mo/tungstate-bd_C_term_dom"/>
</dbReference>
<evidence type="ECO:0000256" key="1">
    <source>
        <dbReference type="ARBA" id="ARBA00022448"/>
    </source>
</evidence>
<dbReference type="GO" id="GO:0008643">
    <property type="term" value="P:carbohydrate transport"/>
    <property type="evidence" value="ECO:0007669"/>
    <property type="project" value="InterPro"/>
</dbReference>
<dbReference type="GO" id="GO:0016887">
    <property type="term" value="F:ATP hydrolysis activity"/>
    <property type="evidence" value="ECO:0007669"/>
    <property type="project" value="InterPro"/>
</dbReference>
<dbReference type="PROSITE" id="PS00211">
    <property type="entry name" value="ABC_TRANSPORTER_1"/>
    <property type="match status" value="1"/>
</dbReference>
<keyword evidence="3 5" id="KW-0067">ATP-binding</keyword>
<dbReference type="InterPro" id="IPR047641">
    <property type="entry name" value="ABC_transpr_MalK/UgpC-like"/>
</dbReference>
<organism evidence="5 6">
    <name type="scientific">Vibrio genomosp. F10</name>
    <dbReference type="NCBI Taxonomy" id="723171"/>
    <lineage>
        <taxon>Bacteria</taxon>
        <taxon>Pseudomonadati</taxon>
        <taxon>Pseudomonadota</taxon>
        <taxon>Gammaproteobacteria</taxon>
        <taxon>Vibrionales</taxon>
        <taxon>Vibrionaceae</taxon>
        <taxon>Vibrio</taxon>
    </lineage>
</organism>
<evidence type="ECO:0000313" key="5">
    <source>
        <dbReference type="EMBL" id="OCH78335.1"/>
    </source>
</evidence>
<keyword evidence="1" id="KW-0813">Transport</keyword>
<reference evidence="6" key="1">
    <citation type="submission" date="2016-06" db="EMBL/GenBank/DDBJ databases">
        <authorList>
            <person name="Hehemann J.-H."/>
            <person name="Arevalo P."/>
            <person name="Datta M.S."/>
            <person name="Polz M.F."/>
        </authorList>
    </citation>
    <scope>NUCLEOTIDE SEQUENCE [LARGE SCALE GENOMIC DNA]</scope>
    <source>
        <strain evidence="6">9CSC122</strain>
    </source>
</reference>
<protein>
    <submittedName>
        <fullName evidence="5">sn-glycerol-3-phosphate ABC transporter ATP-binding protein UgpC</fullName>
    </submittedName>
</protein>
<dbReference type="SUPFAM" id="SSF52540">
    <property type="entry name" value="P-loop containing nucleoside triphosphate hydrolases"/>
    <property type="match status" value="1"/>
</dbReference>
<dbReference type="FunFam" id="3.40.50.300:FF:000042">
    <property type="entry name" value="Maltose/maltodextrin ABC transporter, ATP-binding protein"/>
    <property type="match status" value="1"/>
</dbReference>
<dbReference type="Pfam" id="PF17912">
    <property type="entry name" value="OB_MalK"/>
    <property type="match status" value="1"/>
</dbReference>
<dbReference type="Pfam" id="PF00005">
    <property type="entry name" value="ABC_tran"/>
    <property type="match status" value="1"/>
</dbReference>
<evidence type="ECO:0000313" key="6">
    <source>
        <dbReference type="Proteomes" id="UP000093173"/>
    </source>
</evidence>
<dbReference type="InterPro" id="IPR003439">
    <property type="entry name" value="ABC_transporter-like_ATP-bd"/>
</dbReference>
<dbReference type="CDD" id="cd03301">
    <property type="entry name" value="ABC_MalK_N"/>
    <property type="match status" value="1"/>
</dbReference>
<dbReference type="GO" id="GO:0055052">
    <property type="term" value="C:ATP-binding cassette (ABC) transporter complex, substrate-binding subunit-containing"/>
    <property type="evidence" value="ECO:0007669"/>
    <property type="project" value="TreeGrafter"/>
</dbReference>
<feature type="domain" description="ABC transporter" evidence="4">
    <location>
        <begin position="4"/>
        <end position="234"/>
    </location>
</feature>
<dbReference type="SMART" id="SM00382">
    <property type="entry name" value="AAA"/>
    <property type="match status" value="1"/>
</dbReference>
<dbReference type="PROSITE" id="PS50893">
    <property type="entry name" value="ABC_TRANSPORTER_2"/>
    <property type="match status" value="1"/>
</dbReference>
<accession>A0A1B9R2E5</accession>
<dbReference type="Gene3D" id="3.40.50.300">
    <property type="entry name" value="P-loop containing nucleotide triphosphate hydrolases"/>
    <property type="match status" value="1"/>
</dbReference>